<accession>G7VUH1</accession>
<dbReference type="GO" id="GO:0003700">
    <property type="term" value="F:DNA-binding transcription factor activity"/>
    <property type="evidence" value="ECO:0007669"/>
    <property type="project" value="TreeGrafter"/>
</dbReference>
<organism evidence="5 6">
    <name type="scientific">Paenibacillus terrae (strain HPL-003)</name>
    <dbReference type="NCBI Taxonomy" id="985665"/>
    <lineage>
        <taxon>Bacteria</taxon>
        <taxon>Bacillati</taxon>
        <taxon>Bacillota</taxon>
        <taxon>Bacilli</taxon>
        <taxon>Bacillales</taxon>
        <taxon>Paenibacillaceae</taxon>
        <taxon>Paenibacillus</taxon>
    </lineage>
</organism>
<dbReference type="SUPFAM" id="SSF47413">
    <property type="entry name" value="lambda repressor-like DNA-binding domains"/>
    <property type="match status" value="1"/>
</dbReference>
<protein>
    <submittedName>
        <fullName evidence="5">Transcriptional regulator, LacI family</fullName>
    </submittedName>
</protein>
<dbReference type="RefSeq" id="WP_014277752.1">
    <property type="nucleotide sequence ID" value="NC_016641.1"/>
</dbReference>
<dbReference type="CDD" id="cd01392">
    <property type="entry name" value="HTH_LacI"/>
    <property type="match status" value="1"/>
</dbReference>
<dbReference type="OrthoDB" id="2026446at2"/>
<keyword evidence="3" id="KW-0804">Transcription</keyword>
<dbReference type="Gene3D" id="1.10.260.40">
    <property type="entry name" value="lambda repressor-like DNA-binding domains"/>
    <property type="match status" value="1"/>
</dbReference>
<evidence type="ECO:0000259" key="4">
    <source>
        <dbReference type="PROSITE" id="PS50932"/>
    </source>
</evidence>
<dbReference type="AlphaFoldDB" id="G7VUH1"/>
<dbReference type="InterPro" id="IPR028082">
    <property type="entry name" value="Peripla_BP_I"/>
</dbReference>
<dbReference type="Proteomes" id="UP000005876">
    <property type="component" value="Chromosome"/>
</dbReference>
<dbReference type="HOGENOM" id="CLU_037628_6_2_9"/>
<dbReference type="GO" id="GO:0000976">
    <property type="term" value="F:transcription cis-regulatory region binding"/>
    <property type="evidence" value="ECO:0007669"/>
    <property type="project" value="TreeGrafter"/>
</dbReference>
<dbReference type="KEGG" id="pta:HPL003_00920"/>
<dbReference type="eggNOG" id="COG1609">
    <property type="taxonomic scope" value="Bacteria"/>
</dbReference>
<evidence type="ECO:0000256" key="2">
    <source>
        <dbReference type="ARBA" id="ARBA00023125"/>
    </source>
</evidence>
<keyword evidence="2" id="KW-0238">DNA-binding</keyword>
<evidence type="ECO:0000256" key="1">
    <source>
        <dbReference type="ARBA" id="ARBA00023015"/>
    </source>
</evidence>
<dbReference type="Gene3D" id="3.40.50.2300">
    <property type="match status" value="2"/>
</dbReference>
<dbReference type="STRING" id="985665.HPL003_00920"/>
<dbReference type="Pfam" id="PF00356">
    <property type="entry name" value="LacI"/>
    <property type="match status" value="1"/>
</dbReference>
<dbReference type="SMART" id="SM00354">
    <property type="entry name" value="HTH_LACI"/>
    <property type="match status" value="1"/>
</dbReference>
<dbReference type="InterPro" id="IPR010982">
    <property type="entry name" value="Lambda_DNA-bd_dom_sf"/>
</dbReference>
<evidence type="ECO:0000313" key="5">
    <source>
        <dbReference type="EMBL" id="AET56968.1"/>
    </source>
</evidence>
<dbReference type="SUPFAM" id="SSF53822">
    <property type="entry name" value="Periplasmic binding protein-like I"/>
    <property type="match status" value="1"/>
</dbReference>
<evidence type="ECO:0000313" key="6">
    <source>
        <dbReference type="Proteomes" id="UP000005876"/>
    </source>
</evidence>
<sequence>MKIDDIARLAGVSKSAVSLAFNNKPGVSEETKQHILKIAEEHEYRPRTMKTSKEFSKNYNVIRFVACKNTDIVTEHYDSLPFFNELIHHITNQVREHGNTLIFSSFDSHSLKEELSALEKDQPSSGILLLGTNLTSEDIYSIQSIHSNIVILDTCFEHVDASFVSINNYLGGYQAGQYLIQLGHKKIGYVQSSTRILNFKKRKEGFMAALEEHNLSIENGLTFDMNPLLVLSQDSFKTAIHELGELPSALFCENDYMAISAIKTFQEMNIRVPEQISVMGFDNIHEAKVISPELTTIHVKKDILARTAVKLLLERLNNNQEHHTQVLVNTEVIERRSCLASQPPLA</sequence>
<feature type="domain" description="HTH lacI-type" evidence="4">
    <location>
        <begin position="1"/>
        <end position="51"/>
    </location>
</feature>
<evidence type="ECO:0000256" key="3">
    <source>
        <dbReference type="ARBA" id="ARBA00023163"/>
    </source>
</evidence>
<dbReference type="EMBL" id="CP003107">
    <property type="protein sequence ID" value="AET56968.1"/>
    <property type="molecule type" value="Genomic_DNA"/>
</dbReference>
<dbReference type="InterPro" id="IPR000843">
    <property type="entry name" value="HTH_LacI"/>
</dbReference>
<reference key="2">
    <citation type="submission" date="2011-11" db="EMBL/GenBank/DDBJ databases">
        <authorList>
            <person name="Shin S.H."/>
            <person name="Kim S."/>
            <person name="Kim J.Y."/>
        </authorList>
    </citation>
    <scope>NUCLEOTIDE SEQUENCE</scope>
    <source>
        <strain>HPL-003</strain>
    </source>
</reference>
<dbReference type="InterPro" id="IPR046335">
    <property type="entry name" value="LacI/GalR-like_sensor"/>
</dbReference>
<proteinExistence type="predicted"/>
<dbReference type="Pfam" id="PF13377">
    <property type="entry name" value="Peripla_BP_3"/>
    <property type="match status" value="1"/>
</dbReference>
<reference evidence="6" key="1">
    <citation type="submission" date="2011-11" db="EMBL/GenBank/DDBJ databases">
        <title>Complete sequence of Paenibacillus terrae HPL-003.</title>
        <authorList>
            <person name="Shin S.H."/>
            <person name="Kim S."/>
            <person name="Kim J.Y."/>
        </authorList>
    </citation>
    <scope>NUCLEOTIDE SEQUENCE [LARGE SCALE GENOMIC DNA]</scope>
    <source>
        <strain evidence="6">HPL-003</strain>
    </source>
</reference>
<dbReference type="PROSITE" id="PS50932">
    <property type="entry name" value="HTH_LACI_2"/>
    <property type="match status" value="1"/>
</dbReference>
<name>G7VUH1_PAETH</name>
<dbReference type="PANTHER" id="PTHR30146:SF150">
    <property type="entry name" value="ARABINOSE METABOLISM TRANSCRIPTIONAL REPRESSOR"/>
    <property type="match status" value="1"/>
</dbReference>
<keyword evidence="1" id="KW-0805">Transcription regulation</keyword>
<reference evidence="5 6" key="3">
    <citation type="journal article" date="2012" name="J. Bacteriol.">
        <title>Genome Sequence of Paenibacillus terrae HPL-003, a Xylanase-Producing Bacterium Isolated from Soil Found in Forest Residue.</title>
        <authorList>
            <person name="Shin S.H."/>
            <person name="Kim S."/>
            <person name="Kim J.Y."/>
            <person name="Song H.Y."/>
            <person name="Cho S.J."/>
            <person name="Kim D.R."/>
            <person name="Lee K.I."/>
            <person name="Lim H.K."/>
            <person name="Park N.J."/>
            <person name="Hwang I.T."/>
            <person name="Yang K.S."/>
        </authorList>
    </citation>
    <scope>NUCLEOTIDE SEQUENCE [LARGE SCALE GENOMIC DNA]</scope>
    <source>
        <strain evidence="5 6">HPL-003</strain>
    </source>
</reference>
<gene>
    <name evidence="5" type="ordered locus">HPL003_00920</name>
</gene>
<dbReference type="PANTHER" id="PTHR30146">
    <property type="entry name" value="LACI-RELATED TRANSCRIPTIONAL REPRESSOR"/>
    <property type="match status" value="1"/>
</dbReference>